<sequence>MKHLFEMVRRRMWRGIRLSGDEHETIEKVQKRIRKALKKHKGIRLSKDELRVLGLYGLQQQAEEQDDWDD</sequence>
<dbReference type="RefSeq" id="WP_145063409.1">
    <property type="nucleotide sequence ID" value="NZ_CP036263.1"/>
</dbReference>
<gene>
    <name evidence="1" type="ORF">HG15A2_46540</name>
</gene>
<evidence type="ECO:0000313" key="1">
    <source>
        <dbReference type="EMBL" id="QDT01312.1"/>
    </source>
</evidence>
<dbReference type="AlphaFoldDB" id="A0A517N2F5"/>
<evidence type="ECO:0000313" key="2">
    <source>
        <dbReference type="Proteomes" id="UP000319852"/>
    </source>
</evidence>
<dbReference type="KEGG" id="amob:HG15A2_46540"/>
<proteinExistence type="predicted"/>
<dbReference type="Proteomes" id="UP000319852">
    <property type="component" value="Chromosome"/>
</dbReference>
<organism evidence="1 2">
    <name type="scientific">Adhaeretor mobilis</name>
    <dbReference type="NCBI Taxonomy" id="1930276"/>
    <lineage>
        <taxon>Bacteria</taxon>
        <taxon>Pseudomonadati</taxon>
        <taxon>Planctomycetota</taxon>
        <taxon>Planctomycetia</taxon>
        <taxon>Pirellulales</taxon>
        <taxon>Lacipirellulaceae</taxon>
        <taxon>Adhaeretor</taxon>
    </lineage>
</organism>
<name>A0A517N2F5_9BACT</name>
<keyword evidence="2" id="KW-1185">Reference proteome</keyword>
<dbReference type="EMBL" id="CP036263">
    <property type="protein sequence ID" value="QDT01312.1"/>
    <property type="molecule type" value="Genomic_DNA"/>
</dbReference>
<accession>A0A517N2F5</accession>
<protein>
    <submittedName>
        <fullName evidence="1">Uncharacterized protein</fullName>
    </submittedName>
</protein>
<reference evidence="1 2" key="1">
    <citation type="submission" date="2019-02" db="EMBL/GenBank/DDBJ databases">
        <title>Deep-cultivation of Planctomycetes and their phenomic and genomic characterization uncovers novel biology.</title>
        <authorList>
            <person name="Wiegand S."/>
            <person name="Jogler M."/>
            <person name="Boedeker C."/>
            <person name="Pinto D."/>
            <person name="Vollmers J."/>
            <person name="Rivas-Marin E."/>
            <person name="Kohn T."/>
            <person name="Peeters S.H."/>
            <person name="Heuer A."/>
            <person name="Rast P."/>
            <person name="Oberbeckmann S."/>
            <person name="Bunk B."/>
            <person name="Jeske O."/>
            <person name="Meyerdierks A."/>
            <person name="Storesund J.E."/>
            <person name="Kallscheuer N."/>
            <person name="Luecker S."/>
            <person name="Lage O.M."/>
            <person name="Pohl T."/>
            <person name="Merkel B.J."/>
            <person name="Hornburger P."/>
            <person name="Mueller R.-W."/>
            <person name="Bruemmer F."/>
            <person name="Labrenz M."/>
            <person name="Spormann A.M."/>
            <person name="Op den Camp H."/>
            <person name="Overmann J."/>
            <person name="Amann R."/>
            <person name="Jetten M.S.M."/>
            <person name="Mascher T."/>
            <person name="Medema M.H."/>
            <person name="Devos D.P."/>
            <person name="Kaster A.-K."/>
            <person name="Ovreas L."/>
            <person name="Rohde M."/>
            <person name="Galperin M.Y."/>
            <person name="Jogler C."/>
        </authorList>
    </citation>
    <scope>NUCLEOTIDE SEQUENCE [LARGE SCALE GENOMIC DNA]</scope>
    <source>
        <strain evidence="1 2">HG15A2</strain>
    </source>
</reference>